<dbReference type="AlphaFoldDB" id="A9JX91"/>
<name>A9JX91_PHANO</name>
<dbReference type="KEGG" id="pno:SNOG_20094"/>
<accession>A9JX91</accession>
<gene>
    <name evidence="1" type="ORF">SNOG_20094</name>
</gene>
<evidence type="ECO:0000313" key="2">
    <source>
        <dbReference type="Proteomes" id="UP000001055"/>
    </source>
</evidence>
<dbReference type="RefSeq" id="XP_001798396.1">
    <property type="nucleotide sequence ID" value="XM_001798344.1"/>
</dbReference>
<sequence length="53" mass="5660">MVILCPVCKYATLSFSVFEFGHHVAVGNAIISWAHLGAMEAGAAVIRVRSVQT</sequence>
<protein>
    <submittedName>
        <fullName evidence="1">Uncharacterized protein</fullName>
    </submittedName>
</protein>
<organism evidence="1 2">
    <name type="scientific">Phaeosphaeria nodorum (strain SN15 / ATCC MYA-4574 / FGSC 10173)</name>
    <name type="common">Glume blotch fungus</name>
    <name type="synonym">Parastagonospora nodorum</name>
    <dbReference type="NCBI Taxonomy" id="321614"/>
    <lineage>
        <taxon>Eukaryota</taxon>
        <taxon>Fungi</taxon>
        <taxon>Dikarya</taxon>
        <taxon>Ascomycota</taxon>
        <taxon>Pezizomycotina</taxon>
        <taxon>Dothideomycetes</taxon>
        <taxon>Pleosporomycetidae</taxon>
        <taxon>Pleosporales</taxon>
        <taxon>Pleosporineae</taxon>
        <taxon>Phaeosphaeriaceae</taxon>
        <taxon>Parastagonospora</taxon>
    </lineage>
</organism>
<proteinExistence type="predicted"/>
<evidence type="ECO:0000313" key="1">
    <source>
        <dbReference type="EMBL" id="EDP89783.1"/>
    </source>
</evidence>
<dbReference type="Proteomes" id="UP000001055">
    <property type="component" value="Unassembled WGS sequence"/>
</dbReference>
<dbReference type="EMBL" id="CH445336">
    <property type="protein sequence ID" value="EDP89783.1"/>
    <property type="molecule type" value="Genomic_DNA"/>
</dbReference>
<reference evidence="2" key="1">
    <citation type="journal article" date="2007" name="Plant Cell">
        <title>Dothideomycete-plant interactions illuminated by genome sequencing and EST analysis of the wheat pathogen Stagonospora nodorum.</title>
        <authorList>
            <person name="Hane J.K."/>
            <person name="Lowe R.G."/>
            <person name="Solomon P.S."/>
            <person name="Tan K.C."/>
            <person name="Schoch C.L."/>
            <person name="Spatafora J.W."/>
            <person name="Crous P.W."/>
            <person name="Kodira C."/>
            <person name="Birren B.W."/>
            <person name="Galagan J.E."/>
            <person name="Torriani S.F."/>
            <person name="McDonald B.A."/>
            <person name="Oliver R.P."/>
        </authorList>
    </citation>
    <scope>NUCLEOTIDE SEQUENCE [LARGE SCALE GENOMIC DNA]</scope>
    <source>
        <strain evidence="2">SN15 / ATCC MYA-4574 / FGSC 10173</strain>
    </source>
</reference>
<dbReference type="InParanoid" id="A9JX91"/>
<dbReference type="GeneID" id="5975294"/>